<dbReference type="EMBL" id="MLHV01000044">
    <property type="protein sequence ID" value="OHT87163.1"/>
    <property type="molecule type" value="Genomic_DNA"/>
</dbReference>
<dbReference type="STRING" id="1908205.BKG60_04100"/>
<dbReference type="InterPro" id="IPR015422">
    <property type="entry name" value="PyrdxlP-dep_Trfase_small"/>
</dbReference>
<dbReference type="FunFam" id="3.40.640.10:FF:000004">
    <property type="entry name" value="Acetylornithine aminotransferase"/>
    <property type="match status" value="1"/>
</dbReference>
<keyword evidence="3" id="KW-0032">Aminotransferase</keyword>
<evidence type="ECO:0000313" key="7">
    <source>
        <dbReference type="EMBL" id="OHT87163.1"/>
    </source>
</evidence>
<evidence type="ECO:0000256" key="3">
    <source>
        <dbReference type="ARBA" id="ARBA00022576"/>
    </source>
</evidence>
<dbReference type="InterPro" id="IPR005814">
    <property type="entry name" value="Aminotrans_3"/>
</dbReference>
<evidence type="ECO:0000256" key="6">
    <source>
        <dbReference type="RuleBase" id="RU003560"/>
    </source>
</evidence>
<dbReference type="SUPFAM" id="SSF53383">
    <property type="entry name" value="PLP-dependent transferases"/>
    <property type="match status" value="1"/>
</dbReference>
<comment type="caution">
    <text evidence="7">The sequence shown here is derived from an EMBL/GenBank/DDBJ whole genome shotgun (WGS) entry which is preliminary data.</text>
</comment>
<dbReference type="InterPro" id="IPR015424">
    <property type="entry name" value="PyrdxlP-dep_Trfase"/>
</dbReference>
<dbReference type="Pfam" id="PF00202">
    <property type="entry name" value="Aminotran_3"/>
    <property type="match status" value="1"/>
</dbReference>
<keyword evidence="8" id="KW-1185">Reference proteome</keyword>
<organism evidence="7 8">
    <name type="scientific">Mycobacterium syngnathidarum</name>
    <dbReference type="NCBI Taxonomy" id="1908205"/>
    <lineage>
        <taxon>Bacteria</taxon>
        <taxon>Bacillati</taxon>
        <taxon>Actinomycetota</taxon>
        <taxon>Actinomycetes</taxon>
        <taxon>Mycobacteriales</taxon>
        <taxon>Mycobacteriaceae</taxon>
        <taxon>Mycobacterium</taxon>
    </lineage>
</organism>
<sequence>MTAKAKMANGNAFAGKYTGAQSEVIAGSGATLALADGTTLLDFSSSLFGYGHQAVLTSVAAQMNVLPQSTRMFLNHPLANLVTRLAEVLPGDLSVTYPCNSAGEAVEGALKLALGHQRRSGRSTFVAASGSDHGHTAGAAAVSSVRSVADLETGAPFRTRFVRFGDLAALHRAASDHRPAGIVVEPIATGQGLAIPGVEYLTGVREVCERVGALLIVNETATGLGATGNLLACDRSDVVPDIVILGSALGGGVLPVGAYVTTEAINDRVYGHCGPWMHGSATGGNPLACASAVAALDVIIRDDVARQCAAHGATIAARLVALADRFPDLILDSAGAGHLAAVHWRSAAIAATVSAVARREGLLLHSGRFATSWTGLRAPLIATTGEIDAGLEILEEAAEHTRQKAAS</sequence>
<dbReference type="GO" id="GO:0030170">
    <property type="term" value="F:pyridoxal phosphate binding"/>
    <property type="evidence" value="ECO:0007669"/>
    <property type="project" value="InterPro"/>
</dbReference>
<name>A0A1S1JJ77_9MYCO</name>
<dbReference type="InterPro" id="IPR015421">
    <property type="entry name" value="PyrdxlP-dep_Trfase_major"/>
</dbReference>
<comment type="cofactor">
    <cofactor evidence="1">
        <name>pyridoxal 5'-phosphate</name>
        <dbReference type="ChEBI" id="CHEBI:597326"/>
    </cofactor>
</comment>
<protein>
    <recommendedName>
        <fullName evidence="9">Aspartate aminotransferase family protein</fullName>
    </recommendedName>
</protein>
<comment type="similarity">
    <text evidence="6">Belongs to the class-III pyridoxal-phosphate-dependent aminotransferase family.</text>
</comment>
<dbReference type="InterPro" id="IPR050103">
    <property type="entry name" value="Class-III_PLP-dep_AT"/>
</dbReference>
<keyword evidence="2" id="KW-0055">Arginine biosynthesis</keyword>
<dbReference type="GO" id="GO:0008483">
    <property type="term" value="F:transaminase activity"/>
    <property type="evidence" value="ECO:0007669"/>
    <property type="project" value="UniProtKB-KW"/>
</dbReference>
<dbReference type="PANTHER" id="PTHR11986:SF79">
    <property type="entry name" value="ACETYLORNITHINE AMINOTRANSFERASE, MITOCHONDRIAL"/>
    <property type="match status" value="1"/>
</dbReference>
<dbReference type="GO" id="GO:0006526">
    <property type="term" value="P:L-arginine biosynthetic process"/>
    <property type="evidence" value="ECO:0007669"/>
    <property type="project" value="UniProtKB-KW"/>
</dbReference>
<gene>
    <name evidence="7" type="ORF">BKG61_28140</name>
</gene>
<dbReference type="GO" id="GO:0042802">
    <property type="term" value="F:identical protein binding"/>
    <property type="evidence" value="ECO:0007669"/>
    <property type="project" value="TreeGrafter"/>
</dbReference>
<reference evidence="7 8" key="1">
    <citation type="submission" date="2016-10" db="EMBL/GenBank/DDBJ databases">
        <title>Evaluation of Human, Animal and Environmental Mycobacterium chelonae Isolates by Core Genome Phylogenomic Analysis, Targeted Gene Comparison, and Anti-microbial Susceptibility Patterns: A Tale of Mistaken Identities.</title>
        <authorList>
            <person name="Fogelson S.B."/>
            <person name="Camus A.C."/>
            <person name="Lorenz W."/>
            <person name="Vasireddy R."/>
            <person name="Vasireddy S."/>
            <person name="Smith T."/>
            <person name="Brown-Elliott B.A."/>
            <person name="Wallace R.J.Jr."/>
            <person name="Hasan N.A."/>
            <person name="Reischl U."/>
            <person name="Sanchez S."/>
        </authorList>
    </citation>
    <scope>NUCLEOTIDE SEQUENCE [LARGE SCALE GENOMIC DNA]</scope>
    <source>
        <strain evidence="7 8">24999</strain>
    </source>
</reference>
<evidence type="ECO:0008006" key="9">
    <source>
        <dbReference type="Google" id="ProtNLM"/>
    </source>
</evidence>
<evidence type="ECO:0000256" key="4">
    <source>
        <dbReference type="ARBA" id="ARBA00022679"/>
    </source>
</evidence>
<dbReference type="Gene3D" id="3.40.640.10">
    <property type="entry name" value="Type I PLP-dependent aspartate aminotransferase-like (Major domain)"/>
    <property type="match status" value="1"/>
</dbReference>
<dbReference type="Proteomes" id="UP000179636">
    <property type="component" value="Unassembled WGS sequence"/>
</dbReference>
<accession>A0A1S1JJ77</accession>
<keyword evidence="2" id="KW-0028">Amino-acid biosynthesis</keyword>
<dbReference type="Gene3D" id="3.90.1150.10">
    <property type="entry name" value="Aspartate Aminotransferase, domain 1"/>
    <property type="match status" value="1"/>
</dbReference>
<accession>A0A1Q9WGB6</accession>
<dbReference type="AlphaFoldDB" id="A0A1S1JJ77"/>
<evidence type="ECO:0000256" key="1">
    <source>
        <dbReference type="ARBA" id="ARBA00001933"/>
    </source>
</evidence>
<evidence type="ECO:0000256" key="2">
    <source>
        <dbReference type="ARBA" id="ARBA00022571"/>
    </source>
</evidence>
<dbReference type="PANTHER" id="PTHR11986">
    <property type="entry name" value="AMINOTRANSFERASE CLASS III"/>
    <property type="match status" value="1"/>
</dbReference>
<evidence type="ECO:0000256" key="5">
    <source>
        <dbReference type="ARBA" id="ARBA00022898"/>
    </source>
</evidence>
<evidence type="ECO:0000313" key="8">
    <source>
        <dbReference type="Proteomes" id="UP000179636"/>
    </source>
</evidence>
<proteinExistence type="inferred from homology"/>
<dbReference type="PIRSF" id="PIRSF000521">
    <property type="entry name" value="Transaminase_4ab_Lys_Orn"/>
    <property type="match status" value="1"/>
</dbReference>
<dbReference type="OrthoDB" id="9801052at2"/>
<dbReference type="RefSeq" id="WP_070947000.1">
    <property type="nucleotide sequence ID" value="NZ_MLCL01000019.1"/>
</dbReference>
<keyword evidence="5 6" id="KW-0663">Pyridoxal phosphate</keyword>
<keyword evidence="4" id="KW-0808">Transferase</keyword>